<dbReference type="EnsemblFungi" id="CEF73695">
    <property type="protein sequence ID" value="CEF73695"/>
    <property type="gene ID" value="FGRRES_15860"/>
</dbReference>
<accession>A0A0E0RR20</accession>
<protein>
    <recommendedName>
        <fullName evidence="3">TPX2 C-terminal domain-containing protein</fullName>
    </recommendedName>
</protein>
<feature type="compositionally biased region" description="Polar residues" evidence="1">
    <location>
        <begin position="679"/>
        <end position="705"/>
    </location>
</feature>
<reference evidence="2" key="2">
    <citation type="journal article" date="2010" name="Nature">
        <title>Comparative genomics reveals mobile pathogenicity chromosomes in Fusarium.</title>
        <authorList>
            <person name="Ma L.J."/>
            <person name="van der Does H.C."/>
            <person name="Borkovich K.A."/>
            <person name="Coleman J.J."/>
            <person name="Daboussi M.J."/>
            <person name="Di Pietro A."/>
            <person name="Dufresne M."/>
            <person name="Freitag M."/>
            <person name="Grabherr M."/>
            <person name="Henrissat B."/>
            <person name="Houterman P.M."/>
            <person name="Kang S."/>
            <person name="Shim W.B."/>
            <person name="Woloshuk C."/>
            <person name="Xie X."/>
            <person name="Xu J.R."/>
            <person name="Antoniw J."/>
            <person name="Baker S.E."/>
            <person name="Bluhm B.H."/>
            <person name="Breakspear A."/>
            <person name="Brown D.W."/>
            <person name="Butchko R.A."/>
            <person name="Chapman S."/>
            <person name="Coulson R."/>
            <person name="Coutinho P.M."/>
            <person name="Danchin E.G."/>
            <person name="Diener A."/>
            <person name="Gale L.R."/>
            <person name="Gardiner D.M."/>
            <person name="Goff S."/>
            <person name="Hammond-Kosack K.E."/>
            <person name="Hilburn K."/>
            <person name="Hua-Van A."/>
            <person name="Jonkers W."/>
            <person name="Kazan K."/>
            <person name="Kodira C.D."/>
            <person name="Koehrsen M."/>
            <person name="Kumar L."/>
            <person name="Lee Y.H."/>
            <person name="Li L."/>
            <person name="Manners J.M."/>
            <person name="Miranda-Saavedra D."/>
            <person name="Mukherjee M."/>
            <person name="Park G."/>
            <person name="Park J."/>
            <person name="Park S.Y."/>
            <person name="Proctor R.H."/>
            <person name="Regev A."/>
            <person name="Ruiz-Roldan M.C."/>
            <person name="Sain D."/>
            <person name="Sakthikumar S."/>
            <person name="Sykes S."/>
            <person name="Schwartz D.C."/>
            <person name="Turgeon B.G."/>
            <person name="Wapinski I."/>
            <person name="Yoder O."/>
            <person name="Young S."/>
            <person name="Zeng Q."/>
            <person name="Zhou S."/>
            <person name="Galagan J."/>
            <person name="Cuomo C.A."/>
            <person name="Kistler H.C."/>
            <person name="Rep M."/>
        </authorList>
    </citation>
    <scope>GENOME REANNOTATION</scope>
    <source>
        <strain evidence="2">PH-1 / ATCC MYA-4620 / FGSC 9075 / NRRL 31084</strain>
    </source>
</reference>
<feature type="compositionally biased region" description="Polar residues" evidence="1">
    <location>
        <begin position="161"/>
        <end position="184"/>
    </location>
</feature>
<proteinExistence type="predicted"/>
<evidence type="ECO:0008006" key="3">
    <source>
        <dbReference type="Google" id="ProtNLM"/>
    </source>
</evidence>
<reference evidence="2" key="3">
    <citation type="submission" date="2017-01" db="UniProtKB">
        <authorList>
            <consortium name="EnsemblFungi"/>
        </authorList>
    </citation>
    <scope>IDENTIFICATION</scope>
    <source>
        <strain evidence="2">PH-1 / ATCC MYA-4620 / FGSC 9075 / NRRL 31084</strain>
    </source>
</reference>
<feature type="region of interest" description="Disordered" evidence="1">
    <location>
        <begin position="443"/>
        <end position="766"/>
    </location>
</feature>
<name>A0A0E0RR20_GIBZE</name>
<feature type="region of interest" description="Disordered" evidence="1">
    <location>
        <begin position="143"/>
        <end position="210"/>
    </location>
</feature>
<dbReference type="AlphaFoldDB" id="A0A0E0RR20"/>
<feature type="compositionally biased region" description="Basic and acidic residues" evidence="1">
    <location>
        <begin position="551"/>
        <end position="565"/>
    </location>
</feature>
<reference evidence="2" key="1">
    <citation type="journal article" date="2007" name="Science">
        <title>The Fusarium graminearum genome reveals a link between localized polymorphism and pathogen specialization.</title>
        <authorList>
            <person name="Cuomo C.A."/>
            <person name="Gueldener U."/>
            <person name="Xu J.-R."/>
            <person name="Trail F."/>
            <person name="Turgeon B.G."/>
            <person name="Di Pietro A."/>
            <person name="Walton J.D."/>
            <person name="Ma L.-J."/>
            <person name="Baker S.E."/>
            <person name="Rep M."/>
            <person name="Adam G."/>
            <person name="Antoniw J."/>
            <person name="Baldwin T."/>
            <person name="Calvo S.E."/>
            <person name="Chang Y.-L."/>
            <person name="DeCaprio D."/>
            <person name="Gale L.R."/>
            <person name="Gnerre S."/>
            <person name="Goswami R.S."/>
            <person name="Hammond-Kosack K."/>
            <person name="Harris L.J."/>
            <person name="Hilburn K."/>
            <person name="Kennell J.C."/>
            <person name="Kroken S."/>
            <person name="Magnuson J.K."/>
            <person name="Mannhaupt G."/>
            <person name="Mauceli E.W."/>
            <person name="Mewes H.-W."/>
            <person name="Mitterbauer R."/>
            <person name="Muehlbauer G."/>
            <person name="Muensterkoetter M."/>
            <person name="Nelson D."/>
            <person name="O'Donnell K."/>
            <person name="Ouellet T."/>
            <person name="Qi W."/>
            <person name="Quesneville H."/>
            <person name="Roncero M.I.G."/>
            <person name="Seong K.-Y."/>
            <person name="Tetko I.V."/>
            <person name="Urban M."/>
            <person name="Waalwijk C."/>
            <person name="Ward T.J."/>
            <person name="Yao J."/>
            <person name="Birren B.W."/>
            <person name="Kistler H.C."/>
        </authorList>
    </citation>
    <scope>NUCLEOTIDE SEQUENCE [LARGE SCALE GENOMIC DNA]</scope>
    <source>
        <strain evidence="2">PH-1 / ATCC MYA-4620 / FGSC 9075 / NRRL 31084</strain>
    </source>
</reference>
<gene>
    <name evidence="2" type="primary">FG01549.1</name>
</gene>
<feature type="compositionally biased region" description="Basic and acidic residues" evidence="1">
    <location>
        <begin position="717"/>
        <end position="766"/>
    </location>
</feature>
<evidence type="ECO:0000256" key="1">
    <source>
        <dbReference type="SAM" id="MobiDB-lite"/>
    </source>
</evidence>
<organism evidence="2">
    <name type="scientific">Gibberella zeae (strain ATCC MYA-4620 / CBS 123657 / FGSC 9075 / NRRL 31084 / PH-1)</name>
    <name type="common">Wheat head blight fungus</name>
    <name type="synonym">Fusarium graminearum</name>
    <dbReference type="NCBI Taxonomy" id="229533"/>
    <lineage>
        <taxon>Eukaryota</taxon>
        <taxon>Fungi</taxon>
        <taxon>Dikarya</taxon>
        <taxon>Ascomycota</taxon>
        <taxon>Pezizomycotina</taxon>
        <taxon>Sordariomycetes</taxon>
        <taxon>Hypocreomycetidae</taxon>
        <taxon>Hypocreales</taxon>
        <taxon>Nectriaceae</taxon>
        <taxon>Fusarium</taxon>
    </lineage>
</organism>
<feature type="compositionally biased region" description="Basic and acidic residues" evidence="1">
    <location>
        <begin position="499"/>
        <end position="511"/>
    </location>
</feature>
<dbReference type="EMBL" id="HG970332">
    <property type="status" value="NOT_ANNOTATED_CDS"/>
    <property type="molecule type" value="Genomic_DNA"/>
</dbReference>
<sequence length="788" mass="87917">MTAAQLLTILEERTPDWSSSVYQKETEGPWQQMGRLRQGPAVGRRLDSLTPVVCEITPDPWLLSLEIQPTRNPVAPRSHLLSLQSLFYTLVFWPLGSPSAHLVVTKSTKANMLVHEPQVHCAANEAPVSSGCTTCRDLHNHEPNSTSYHSSSSPDRETLKELSSSQVQNQSLARRSPQQPQNQKLFLRSGPIRTPLPFRRTQHSSTDTEFENFEPLEVVEEEESMLSSTSLFTNSSHSAHRLLSEACTFKSHLLADTAPLSEKPYLPHRAGQFEWLVSFPMSPCEASDHGTLNKGENDHRNDETQVYGCTLLHRGPRYDAFGTRDKTDNYYFLATSLAAEEYLALGFEPSPIPCSTANMALAPPPAYQDDQAVPLKVPEVPEVVEQAVSPSLTLISDRSSSYGGSSRHGSFSVPRIEDSFEELDKLEDELEAIDAVTQARRIALPENATPSSKHLEPPSSARRPAISKRASVIGMSSTVRIKPTEKAQPPLRRSTSLVFRDKKQDDSDKTPKTKPSFARGKLANSPPVSKTPVKSAKPPTVPKFELPGEAVARRLREQREARKAQQAEAQKAYAPPPRPKSSKPLTKPAFELPGEAISRRKREEREARLKAQEEEEQRKREFKARPVRNSIMSTSIPRETIASLARQGKLPQEDTTKQPTSVKAKRMSSLGPRPAPEIQISQSRSRLSTATSHENLNKGTSASSGGSIGKRATLSAEEAHQLKMRGKEIFHRDNNGYVQDRERERREREAATRLAREQAAERSRIASREWAERKRLKELALLQSIRGQ</sequence>
<feature type="compositionally biased region" description="Basic and acidic residues" evidence="1">
    <location>
        <begin position="597"/>
        <end position="619"/>
    </location>
</feature>
<evidence type="ECO:0000313" key="2">
    <source>
        <dbReference type="EnsemblFungi" id="CEF73695"/>
    </source>
</evidence>